<dbReference type="PANTHER" id="PTHR46082:SF11">
    <property type="entry name" value="AAA+ ATPASE DOMAIN-CONTAINING PROTEIN-RELATED"/>
    <property type="match status" value="1"/>
</dbReference>
<organism evidence="1 2">
    <name type="scientific">Cudoniella acicularis</name>
    <dbReference type="NCBI Taxonomy" id="354080"/>
    <lineage>
        <taxon>Eukaryota</taxon>
        <taxon>Fungi</taxon>
        <taxon>Dikarya</taxon>
        <taxon>Ascomycota</taxon>
        <taxon>Pezizomycotina</taxon>
        <taxon>Leotiomycetes</taxon>
        <taxon>Helotiales</taxon>
        <taxon>Tricladiaceae</taxon>
        <taxon>Cudoniella</taxon>
    </lineage>
</organism>
<gene>
    <name evidence="1" type="ORF">G7Y89_g3770</name>
</gene>
<protein>
    <recommendedName>
        <fullName evidence="3">Nucleoside phosphorylase domain-containing protein</fullName>
    </recommendedName>
</protein>
<dbReference type="PANTHER" id="PTHR46082">
    <property type="entry name" value="ATP/GTP-BINDING PROTEIN-RELATED"/>
    <property type="match status" value="1"/>
</dbReference>
<dbReference type="Proteomes" id="UP000566819">
    <property type="component" value="Unassembled WGS sequence"/>
</dbReference>
<accession>A0A8H4RQR0</accession>
<dbReference type="SUPFAM" id="SSF53167">
    <property type="entry name" value="Purine and uridine phosphorylases"/>
    <property type="match status" value="1"/>
</dbReference>
<reference evidence="1 2" key="1">
    <citation type="submission" date="2020-03" db="EMBL/GenBank/DDBJ databases">
        <title>Draft Genome Sequence of Cudoniella acicularis.</title>
        <authorList>
            <person name="Buettner E."/>
            <person name="Kellner H."/>
        </authorList>
    </citation>
    <scope>NUCLEOTIDE SEQUENCE [LARGE SCALE GENOMIC DNA]</scope>
    <source>
        <strain evidence="1 2">DSM 108380</strain>
    </source>
</reference>
<evidence type="ECO:0000313" key="1">
    <source>
        <dbReference type="EMBL" id="KAF4634337.1"/>
    </source>
</evidence>
<comment type="caution">
    <text evidence="1">The sequence shown here is derived from an EMBL/GenBank/DDBJ whole genome shotgun (WGS) entry which is preliminary data.</text>
</comment>
<proteinExistence type="predicted"/>
<dbReference type="GO" id="GO:0009116">
    <property type="term" value="P:nucleoside metabolic process"/>
    <property type="evidence" value="ECO:0007669"/>
    <property type="project" value="InterPro"/>
</dbReference>
<evidence type="ECO:0008006" key="3">
    <source>
        <dbReference type="Google" id="ProtNLM"/>
    </source>
</evidence>
<dbReference type="InterPro" id="IPR053137">
    <property type="entry name" value="NLR-like"/>
</dbReference>
<dbReference type="Gene3D" id="3.40.50.1580">
    <property type="entry name" value="Nucleoside phosphorylase domain"/>
    <property type="match status" value="1"/>
</dbReference>
<keyword evidence="2" id="KW-1185">Reference proteome</keyword>
<dbReference type="OrthoDB" id="1577640at2759"/>
<evidence type="ECO:0000313" key="2">
    <source>
        <dbReference type="Proteomes" id="UP000566819"/>
    </source>
</evidence>
<dbReference type="EMBL" id="JAAMPI010000191">
    <property type="protein sequence ID" value="KAF4634337.1"/>
    <property type="molecule type" value="Genomic_DNA"/>
</dbReference>
<dbReference type="AlphaFoldDB" id="A0A8H4RQR0"/>
<dbReference type="InterPro" id="IPR035994">
    <property type="entry name" value="Nucleoside_phosphorylase_sf"/>
</dbReference>
<name>A0A8H4RQR0_9HELO</name>
<dbReference type="GO" id="GO:0003824">
    <property type="term" value="F:catalytic activity"/>
    <property type="evidence" value="ECO:0007669"/>
    <property type="project" value="InterPro"/>
</dbReference>
<sequence length="320" mass="35347">MGKATQDGFERTGALNNPPTALLTALGKLETAHELSGTKIPQYLDEIKVKWPKLAQNYLRSSSLEDVLFRADYDHVSKHRLAQKLTQTYSRSDSSENVLLRADYDHVDETSADYAEEKEEEESCKFCDRTKIIKRKPRDMRVHYGTIASGNQKIKHAAFRSRLNKDLGGGVLCIDTEAAGFMSCFPCVVIRGISHYADSHKNKDWEEHVAAVAAAFAKELLSIVAPEDVGGDPGQWQVTDMTSRRQTELHGQTNISTPVFCYGRYDPSNPEQTNGSGANLSMISNSSGTITTLSGFSSRKEIAHGSVEGAEGSREDIKRV</sequence>